<keyword evidence="2" id="KW-0539">Nucleus</keyword>
<organism evidence="4 5">
    <name type="scientific">Lymnaea stagnalis</name>
    <name type="common">Great pond snail</name>
    <name type="synonym">Helix stagnalis</name>
    <dbReference type="NCBI Taxonomy" id="6523"/>
    <lineage>
        <taxon>Eukaryota</taxon>
        <taxon>Metazoa</taxon>
        <taxon>Spiralia</taxon>
        <taxon>Lophotrochozoa</taxon>
        <taxon>Mollusca</taxon>
        <taxon>Gastropoda</taxon>
        <taxon>Heterobranchia</taxon>
        <taxon>Euthyneura</taxon>
        <taxon>Panpulmonata</taxon>
        <taxon>Hygrophila</taxon>
        <taxon>Lymnaeoidea</taxon>
        <taxon>Lymnaeidae</taxon>
        <taxon>Lymnaea</taxon>
    </lineage>
</organism>
<feature type="region of interest" description="Disordered" evidence="3">
    <location>
        <begin position="715"/>
        <end position="734"/>
    </location>
</feature>
<feature type="region of interest" description="Disordered" evidence="3">
    <location>
        <begin position="1473"/>
        <end position="1494"/>
    </location>
</feature>
<feature type="compositionally biased region" description="Low complexity" evidence="3">
    <location>
        <begin position="272"/>
        <end position="303"/>
    </location>
</feature>
<feature type="compositionally biased region" description="Low complexity" evidence="3">
    <location>
        <begin position="828"/>
        <end position="838"/>
    </location>
</feature>
<dbReference type="GO" id="GO:0031491">
    <property type="term" value="F:nucleosome binding"/>
    <property type="evidence" value="ECO:0007669"/>
    <property type="project" value="TreeGrafter"/>
</dbReference>
<feature type="compositionally biased region" description="Polar residues" evidence="3">
    <location>
        <begin position="985"/>
        <end position="994"/>
    </location>
</feature>
<feature type="compositionally biased region" description="Basic and acidic residues" evidence="3">
    <location>
        <begin position="551"/>
        <end position="573"/>
    </location>
</feature>
<feature type="compositionally biased region" description="Polar residues" evidence="3">
    <location>
        <begin position="248"/>
        <end position="266"/>
    </location>
</feature>
<feature type="compositionally biased region" description="Polar residues" evidence="3">
    <location>
        <begin position="2058"/>
        <end position="2083"/>
    </location>
</feature>
<feature type="compositionally biased region" description="Basic and acidic residues" evidence="3">
    <location>
        <begin position="1936"/>
        <end position="1971"/>
    </location>
</feature>
<accession>A0AAV2ICJ6</accession>
<feature type="compositionally biased region" description="Low complexity" evidence="3">
    <location>
        <begin position="529"/>
        <end position="548"/>
    </location>
</feature>
<dbReference type="InterPro" id="IPR033053">
    <property type="entry name" value="Hir3/CABIN1"/>
</dbReference>
<feature type="compositionally biased region" description="Basic and acidic residues" evidence="3">
    <location>
        <begin position="2995"/>
        <end position="3007"/>
    </location>
</feature>
<feature type="region of interest" description="Disordered" evidence="3">
    <location>
        <begin position="1913"/>
        <end position="1994"/>
    </location>
</feature>
<feature type="region of interest" description="Disordered" evidence="3">
    <location>
        <begin position="2527"/>
        <end position="2556"/>
    </location>
</feature>
<feature type="region of interest" description="Disordered" evidence="3">
    <location>
        <begin position="479"/>
        <end position="640"/>
    </location>
</feature>
<feature type="compositionally biased region" description="Low complexity" evidence="3">
    <location>
        <begin position="957"/>
        <end position="971"/>
    </location>
</feature>
<evidence type="ECO:0000256" key="2">
    <source>
        <dbReference type="ARBA" id="ARBA00023242"/>
    </source>
</evidence>
<feature type="region of interest" description="Disordered" evidence="3">
    <location>
        <begin position="2051"/>
        <end position="2083"/>
    </location>
</feature>
<evidence type="ECO:0000256" key="3">
    <source>
        <dbReference type="SAM" id="MobiDB-lite"/>
    </source>
</evidence>
<evidence type="ECO:0000313" key="5">
    <source>
        <dbReference type="Proteomes" id="UP001497497"/>
    </source>
</evidence>
<feature type="compositionally biased region" description="Polar residues" evidence="3">
    <location>
        <begin position="2947"/>
        <end position="2962"/>
    </location>
</feature>
<feature type="region of interest" description="Disordered" evidence="3">
    <location>
        <begin position="2339"/>
        <end position="2380"/>
    </location>
</feature>
<gene>
    <name evidence="4" type="ORF">GSLYS_00018058001</name>
</gene>
<dbReference type="Gene3D" id="1.25.40.10">
    <property type="entry name" value="Tetratricopeptide repeat domain"/>
    <property type="match status" value="1"/>
</dbReference>
<feature type="region of interest" description="Disordered" evidence="3">
    <location>
        <begin position="828"/>
        <end position="905"/>
    </location>
</feature>
<reference evidence="4 5" key="1">
    <citation type="submission" date="2024-04" db="EMBL/GenBank/DDBJ databases">
        <authorList>
            <consortium name="Genoscope - CEA"/>
            <person name="William W."/>
        </authorList>
    </citation>
    <scope>NUCLEOTIDE SEQUENCE [LARGE SCALE GENOMIC DNA]</scope>
</reference>
<dbReference type="GO" id="GO:0006325">
    <property type="term" value="P:chromatin organization"/>
    <property type="evidence" value="ECO:0007669"/>
    <property type="project" value="InterPro"/>
</dbReference>
<dbReference type="Proteomes" id="UP001497497">
    <property type="component" value="Unassembled WGS sequence"/>
</dbReference>
<name>A0AAV2ICJ6_LYMST</name>
<dbReference type="EMBL" id="CAXITT010000628">
    <property type="protein sequence ID" value="CAL1544545.1"/>
    <property type="molecule type" value="Genomic_DNA"/>
</dbReference>
<evidence type="ECO:0000313" key="4">
    <source>
        <dbReference type="EMBL" id="CAL1544545.1"/>
    </source>
</evidence>
<feature type="compositionally biased region" description="Polar residues" evidence="3">
    <location>
        <begin position="479"/>
        <end position="492"/>
    </location>
</feature>
<evidence type="ECO:0008006" key="6">
    <source>
        <dbReference type="Google" id="ProtNLM"/>
    </source>
</evidence>
<feature type="region of interest" description="Disordered" evidence="3">
    <location>
        <begin position="952"/>
        <end position="1003"/>
    </location>
</feature>
<dbReference type="PANTHER" id="PTHR15502:SF7">
    <property type="entry name" value="CALCINEURIN-BINDING PROTEIN CABIN-1"/>
    <property type="match status" value="1"/>
</dbReference>
<feature type="compositionally biased region" description="Polar residues" evidence="3">
    <location>
        <begin position="1974"/>
        <end position="1993"/>
    </location>
</feature>
<dbReference type="GO" id="GO:0005634">
    <property type="term" value="C:nucleus"/>
    <property type="evidence" value="ECO:0007669"/>
    <property type="project" value="UniProtKB-SubCell"/>
</dbReference>
<proteinExistence type="predicted"/>
<evidence type="ECO:0000256" key="1">
    <source>
        <dbReference type="ARBA" id="ARBA00004123"/>
    </source>
</evidence>
<feature type="region of interest" description="Disordered" evidence="3">
    <location>
        <begin position="222"/>
        <end position="303"/>
    </location>
</feature>
<comment type="caution">
    <text evidence="4">The sequence shown here is derived from an EMBL/GenBank/DDBJ whole genome shotgun (WGS) entry which is preliminary data.</text>
</comment>
<protein>
    <recommendedName>
        <fullName evidence="6">Calcineurin-binding protein cabin-1</fullName>
    </recommendedName>
</protein>
<keyword evidence="5" id="KW-1185">Reference proteome</keyword>
<feature type="compositionally biased region" description="Basic and acidic residues" evidence="3">
    <location>
        <begin position="2361"/>
        <end position="2380"/>
    </location>
</feature>
<feature type="compositionally biased region" description="Polar residues" evidence="3">
    <location>
        <begin position="507"/>
        <end position="517"/>
    </location>
</feature>
<feature type="region of interest" description="Disordered" evidence="3">
    <location>
        <begin position="2907"/>
        <end position="3007"/>
    </location>
</feature>
<dbReference type="PANTHER" id="PTHR15502">
    <property type="entry name" value="CALCINEURIN-BINDING PROTEIN CABIN 1-RELATED"/>
    <property type="match status" value="1"/>
</dbReference>
<feature type="compositionally biased region" description="Basic and acidic residues" evidence="3">
    <location>
        <begin position="496"/>
        <end position="506"/>
    </location>
</feature>
<comment type="subcellular location">
    <subcellularLocation>
        <location evidence="1">Nucleus</location>
    </subcellularLocation>
</comment>
<sequence>MDVSDTFEMPLLREEDMDIAAMNLADIQKTDFKAELLLKDNEDDILAPSDLRSLENVLASVIDMEFGAEPEIKDKSQVASSVRMELDDELDTSGVQNFEAEQNSAKPDRTVVRDSEVGQKSEKADTLSLVTHKPDTSVAILSETQSESDVVLSQTPCTSGDILSLAPSVSGIMSTQGNQACTSADVETSSVALLPSNNPAVIHSATPTTEASSPMNQLQELTKPSDHNATSGSCYGASPAVPPCLQEDMSSAQPSVESLQQTSSSPDMAHTPSTKLSLQQTSSSPDMAHTPSTKLSLQQTSSSPDKTLLLSTKLPIAPPPAHSAQSMLTPHDILTVLSRSPKKAHSHQAHNFPVSISLSDVMSHQHPQSRTPPQAFSLSPAKIPPPPITQHLMTSYPSGQSSSTSHISSMLMSGSVVTGVKPSQEHSLPPSTRISIIPSELSHSPIITSLLSPNSNTSCPKSASMYHSVLTSLNQSNTESSVYQTPTGSRTFISHDAPDSKCDARPSSKSPNRNEISPCSKGSPRRAAHSSPHGAAHSSSHGAAHSSPQLYDRRMDEISPSRPAKDSFVDKPKPPKAHQPSQPTLHLPKQPLPAHSQGSGQHSVWPPPGQLSLVSHHGQHALVSPPKAHSHPKSLPVYHRSPSQPFVSSLLPVESPAYMSHAIDEPDLYLETPRSLSFPLHHINTLTALEAEMILKSTTDSQTTAIAAEQTRRKLVEKHSGSHRHRSPSLLRSSSLPGYYSPSLDLPTYLSPPPLPPSPISPFFPSTCNLSQSGRQPDYSALLSTSVSNIFPRSTFPSYPHSHHQQELGALPYTGALYSSILSRLSPSQYSPSSKLPPSLMPPKASADSSHHHRATKSNSPFTKSQSHEKSHTLLHLPSGNSGHHHPRSSKSPSLSSHHSDTQMHQRYAPATAQLQNLAWISQSSSQSSEKPFIQAGDHNYQKRGLLSQVKFDSHQSPASTASTRTTTSHSLPAASKKAQHESTRTSVDPSRTQGAKRGPKRKFEDTVLEEWDDAFKRRSTRSRNSRTRKEELIVNYQKLMKNYFPSTLLELENDENLGKKDENEMEMDRCDGESGTKCLTESRLLKTLTETEEDDVKGYIKTCLKGHGIIDLIYKYLLLLANKSDCVWYEGISDLYLKLYERLRQHFSVPSLYDNDESFPLEGLKNYAALILTWAELSLNRVMLENGLKNVMSPTKAGQSNANLLGLLGKFHTEDMLFLSSLTARNDALGSWLGEFSLRLYWLKAKQHQLLNETLDAVDCFEIVQELLQDMEKERDSTQEVVMVPNIIEDKVISLGEVKRLLEALQRCKSLEDTQKLYEEGRFDLVVENLLTTFNNKSITQKSIAQRERPSQLLLLLNSLHKLKEKERCMEWAQVSLNEAIQHYKRVPTVQLRQDWAATLVSIFGFIDKIMEEDKSIMASLSRKSFVRLAHNLVAVIEISLDVGDSVTEMPIGSLLPWKILYRVLQFEEQENARRQNTNESKDNKDDDEDDTSRSLTMLVEAHEHLGRHSWCTKDEGDFLLFLMSILQKEMEDKDREDLTFEQCVFCLYGHPNKKGKARHLSDHNAAPITLDWEKAGLLYFYFAPAPAPEFDSYKIKSVTSDVENLLRRIYGLVPAELNPARHVSAISDYIEGITGDVPTCSVLTISSTNDPYKICSQLYYLLGDFYFKNKEPAKAVKFYQLDLVLNCNRLDSWAGLALAKMYQIEQKLNSTEYKIETPIQKKSAAPLRCFKRAVDLQKTCRKLWLEYGSLAYQLHSHASRQIIYKDLLSISQDITEGAKKRKQDMLALAKNNYLRAIDCEGDGTEDDWLTHYMMGKIAEKEGDNPQIYLEHYKQAAICLHEEKAPYPKKIQFASIPPDLALEALEVFYRTHASALKFVLYHCNNEHLPILYSYVKDSLESHFARCEEKQHNLKDQERLEVSNSPKPSNVVLPGGDKHIYHKNPTDHEYSRHKSRGDVQLEGKVTQDQHKHTTQQNNLESAYQGQTSPGKNQEYQRMETKKNYCDTVVINLDNKQTAEVVDFDRQMSGLVSNAQPGSSVQKVTRSTTESSLCLEGTGETSPVTSTDKQEISNENTCKASSSEDVDMNTVSSFDVGAPIHVTTRSHITTPIHVTTPCIAMPDPIKDEDMDLEEMEVSETDPGTLFNLQKSYSNSKEIFGSENFAKSTNLSPNLGVPEVISVPVEGQQVSLNCSGNSESMQIEFMETDESKPVIAANETDPTCVHKSESAPLISASSYSDQANAMEECTEVVCHQDVTSADMGQSNVKETIERVCQRDITSATNQLSDMDQAVNVSDMDQAVNLSDMDQAVNVSDMDQTVKTNETRLIRERLVDVMSTVTSDDNASAPAISRMESEGFSPTHVEDYPKDQRDRTNSGESSECKQMETNALIFMNDQGISTKGKVEGSDTVVNVKDDSCLKVDAREHKTVEGSTQQAYVDGAGDLKDNRGKNCSVLESVDEKWESESKEKSLALAQSDGVNNHMVTVSETALVVVMETDSLELHGDSPETHPDPPMNVPFPKAEVHKTGAKESPATAGKDDGDAHNTIENSAADATNVDGDALPKDPLLLRADIITKCIRGLELCAERYNSHYKSLYRLADVYCFSKNLSKARDLLLGRPDWQEQTHMPAPGLFSERKQSNFFQGLWKIPIEDIDRSGCFASHVHRSVVLLLKVLAELGDIEMLKTIRMHLKRTPDAGKKYLRDAERWVLADEAFLKCIEVVQREMDASDKWTETRREENLTRVYQVWLMGKGCDHLKKASAALLRAFRVMMKGRTDVNRLTEDQAIIYCQTNLSKALTPSTQVNIANQGKSMLDKGKSGQGAPVMSLEKSIVQGQAFVELTRLEERMETEPLATQDKPGPLKSIVPLITKDMTEPLKSTEPFLTQDKPGPLKSTVPLITKDMTEPLKSTEPLATHDNLETLKSTEPLATHDKPGPLKTVKIKNHDHGSTNNQSGISFNQMDTDQPTEDKTASEQQSALPITASDKMLCEKSGNSPSKEDTNQLQFEKEKSTQDITKLITSYTSVIQNSTGSPSLGLEKASLEEKSRTLHTESAIPGTAKEENVNTTYKTKENVDNATVALAEKSPFPKKDKITQRNSEGISSVSTLPFTVIVHSDDDVIVIESD</sequence>
<feature type="compositionally biased region" description="Polar residues" evidence="3">
    <location>
        <begin position="222"/>
        <end position="233"/>
    </location>
</feature>
<dbReference type="InterPro" id="IPR011990">
    <property type="entry name" value="TPR-like_helical_dom_sf"/>
</dbReference>